<dbReference type="CDD" id="cd18186">
    <property type="entry name" value="BTB_POZ_ZBTB_KLHL-like"/>
    <property type="match status" value="1"/>
</dbReference>
<reference evidence="3 4" key="1">
    <citation type="submission" date="2018-06" db="EMBL/GenBank/DDBJ databases">
        <title>Comparative genomics reveals the genomic features of Rhizophagus irregularis, R. cerebriforme, R. diaphanum and Gigaspora rosea, and their symbiotic lifestyle signature.</title>
        <authorList>
            <person name="Morin E."/>
            <person name="San Clemente H."/>
            <person name="Chen E.C.H."/>
            <person name="De La Providencia I."/>
            <person name="Hainaut M."/>
            <person name="Kuo A."/>
            <person name="Kohler A."/>
            <person name="Murat C."/>
            <person name="Tang N."/>
            <person name="Roy S."/>
            <person name="Loubradou J."/>
            <person name="Henrissat B."/>
            <person name="Grigoriev I.V."/>
            <person name="Corradi N."/>
            <person name="Roux C."/>
            <person name="Martin F.M."/>
        </authorList>
    </citation>
    <scope>NUCLEOTIDE SEQUENCE [LARGE SCALE GENOMIC DNA]</scope>
    <source>
        <strain evidence="3 4">DAOM 227022</strain>
    </source>
</reference>
<dbReference type="InterPro" id="IPR011333">
    <property type="entry name" value="SKP1/BTB/POZ_sf"/>
</dbReference>
<dbReference type="PANTHER" id="PTHR45774">
    <property type="entry name" value="BTB/POZ DOMAIN-CONTAINING"/>
    <property type="match status" value="1"/>
</dbReference>
<dbReference type="Proteomes" id="UP000265703">
    <property type="component" value="Unassembled WGS sequence"/>
</dbReference>
<evidence type="ECO:0000313" key="3">
    <source>
        <dbReference type="EMBL" id="RIA87276.1"/>
    </source>
</evidence>
<dbReference type="InterPro" id="IPR011705">
    <property type="entry name" value="BACK"/>
</dbReference>
<dbReference type="InterPro" id="IPR006571">
    <property type="entry name" value="TLDc_dom"/>
</dbReference>
<proteinExistence type="predicted"/>
<dbReference type="AlphaFoldDB" id="A0A397SRN2"/>
<dbReference type="Pfam" id="PF07534">
    <property type="entry name" value="TLD"/>
    <property type="match status" value="1"/>
</dbReference>
<dbReference type="Pfam" id="PF00651">
    <property type="entry name" value="BTB"/>
    <property type="match status" value="1"/>
</dbReference>
<dbReference type="PANTHER" id="PTHR45774:SF3">
    <property type="entry name" value="BTB (POZ) DOMAIN-CONTAINING 2B-RELATED"/>
    <property type="match status" value="1"/>
</dbReference>
<feature type="domain" description="TLDc" evidence="2">
    <location>
        <begin position="309"/>
        <end position="440"/>
    </location>
</feature>
<evidence type="ECO:0000259" key="1">
    <source>
        <dbReference type="PROSITE" id="PS50097"/>
    </source>
</evidence>
<dbReference type="InterPro" id="IPR000210">
    <property type="entry name" value="BTB/POZ_dom"/>
</dbReference>
<feature type="domain" description="BTB" evidence="1">
    <location>
        <begin position="25"/>
        <end position="98"/>
    </location>
</feature>
<sequence length="440" mass="52072">MKKMKLNYFEILKNFEKLFESKEKYDVIIQVGKEQDMKEIYAHSLVLCCQSDYFRSAFSSNLTEKIDGKFIIKKPNISPHNFEKILRYLYCGKIDLNGKSGIDILELLIVIDELGLFTLYEHIQNFLSNNQKNFFQNDPIEILKMVFYDKALNKIQEFCIEIISYEPEILFDSIKFNNLPAQLLEIILKRDDLNLVEIEVWENLIKWGLTQEQSQQILNEDVSKWNQENFDYFQSLLQKFIPLIRFYEISFEDYVNKVKLYEEILPKELKDDILKFHMNSEYKPIIKCLPRYPKYHLDSDIINHIQDHLVLFANWIDKKEERNQYIRIIPYKFDLLYRASRDGITSGAFHNKCDNKGATIVIIKIKGSEQIIGGYNPFEWEPSGRNKSTTNSFIFSFTDRNNTQTAKVSYSNGSFSVCCHSTSGPIFGNYFYCYNNEFFL</sequence>
<dbReference type="PROSITE" id="PS51886">
    <property type="entry name" value="TLDC"/>
    <property type="match status" value="1"/>
</dbReference>
<dbReference type="SMART" id="SM00225">
    <property type="entry name" value="BTB"/>
    <property type="match status" value="1"/>
</dbReference>
<protein>
    <recommendedName>
        <fullName evidence="5">BTB/POZ domain-containing protein</fullName>
    </recommendedName>
</protein>
<dbReference type="OrthoDB" id="19132at2759"/>
<evidence type="ECO:0000259" key="2">
    <source>
        <dbReference type="PROSITE" id="PS51886"/>
    </source>
</evidence>
<keyword evidence="4" id="KW-1185">Reference proteome</keyword>
<gene>
    <name evidence="3" type="ORF">C1645_827985</name>
</gene>
<organism evidence="3 4">
    <name type="scientific">Glomus cerebriforme</name>
    <dbReference type="NCBI Taxonomy" id="658196"/>
    <lineage>
        <taxon>Eukaryota</taxon>
        <taxon>Fungi</taxon>
        <taxon>Fungi incertae sedis</taxon>
        <taxon>Mucoromycota</taxon>
        <taxon>Glomeromycotina</taxon>
        <taxon>Glomeromycetes</taxon>
        <taxon>Glomerales</taxon>
        <taxon>Glomeraceae</taxon>
        <taxon>Glomus</taxon>
    </lineage>
</organism>
<evidence type="ECO:0000313" key="4">
    <source>
        <dbReference type="Proteomes" id="UP000265703"/>
    </source>
</evidence>
<dbReference type="SMART" id="SM00875">
    <property type="entry name" value="BACK"/>
    <property type="match status" value="1"/>
</dbReference>
<name>A0A397SRN2_9GLOM</name>
<evidence type="ECO:0008006" key="5">
    <source>
        <dbReference type="Google" id="ProtNLM"/>
    </source>
</evidence>
<dbReference type="Gene3D" id="3.30.710.10">
    <property type="entry name" value="Potassium Channel Kv1.1, Chain A"/>
    <property type="match status" value="1"/>
</dbReference>
<dbReference type="SUPFAM" id="SSF54695">
    <property type="entry name" value="POZ domain"/>
    <property type="match status" value="1"/>
</dbReference>
<accession>A0A397SRN2</accession>
<comment type="caution">
    <text evidence="3">The sequence shown here is derived from an EMBL/GenBank/DDBJ whole genome shotgun (WGS) entry which is preliminary data.</text>
</comment>
<dbReference type="EMBL" id="QKYT01000316">
    <property type="protein sequence ID" value="RIA87276.1"/>
    <property type="molecule type" value="Genomic_DNA"/>
</dbReference>
<dbReference type="PROSITE" id="PS50097">
    <property type="entry name" value="BTB"/>
    <property type="match status" value="1"/>
</dbReference>